<evidence type="ECO:0000256" key="7">
    <source>
        <dbReference type="ARBA" id="ARBA00024033"/>
    </source>
</evidence>
<evidence type="ECO:0000313" key="10">
    <source>
        <dbReference type="Proteomes" id="UP000092582"/>
    </source>
</evidence>
<keyword evidence="2" id="KW-1003">Cell membrane</keyword>
<sequence>MNVQQWSVPETPIPAAASVAPPTGRLWFLRRPLVLWGGFVLVHAVLIGLNLSGIGWPLGDVERVYLGWAEGTVSGAVRLGIDTDFVYPILALAPILASLAFGAPMYALTWLGLVTVLNGVAFGVLTGRRPGRAAAGAAWWWLGFLLLLGPVGLARIDSVTVPLVIMGLLWLRTRPFWGAVLLSVATWVKVWPVAAIIALVVASKRRWQVLAAFAGTSALIIVVALTQGSGLTILSFVTEQTDRGIQIEAPVAGWWLWQSALGIPGTLVYYDQQILTYQVIGTGTELAIAVMTPLLVLCVAAVLALGWRAQRRGASVDRLFPPLLLALVLTLIVVNKVGSPQFMTWLAAPLILGLVSSPRSWWRPALVALVMAALTQVVYPYFYDGLLATTPAMVLILTARNLLEVVLLVWMAVRLWRLGSPGAGPGVLTQAAPAAGLHRSILKE</sequence>
<evidence type="ECO:0000256" key="4">
    <source>
        <dbReference type="ARBA" id="ARBA00022692"/>
    </source>
</evidence>
<evidence type="ECO:0008006" key="11">
    <source>
        <dbReference type="Google" id="ProtNLM"/>
    </source>
</evidence>
<evidence type="ECO:0000256" key="5">
    <source>
        <dbReference type="ARBA" id="ARBA00022989"/>
    </source>
</evidence>
<evidence type="ECO:0000256" key="1">
    <source>
        <dbReference type="ARBA" id="ARBA00004651"/>
    </source>
</evidence>
<feature type="transmembrane region" description="Helical" evidence="8">
    <location>
        <begin position="209"/>
        <end position="226"/>
    </location>
</feature>
<feature type="transmembrane region" description="Helical" evidence="8">
    <location>
        <begin position="176"/>
        <end position="202"/>
    </location>
</feature>
<dbReference type="EMBL" id="CP016282">
    <property type="protein sequence ID" value="ANP71673.1"/>
    <property type="molecule type" value="Genomic_DNA"/>
</dbReference>
<evidence type="ECO:0000256" key="2">
    <source>
        <dbReference type="ARBA" id="ARBA00022475"/>
    </source>
</evidence>
<proteinExistence type="inferred from homology"/>
<feature type="transmembrane region" description="Helical" evidence="8">
    <location>
        <begin position="33"/>
        <end position="56"/>
    </location>
</feature>
<evidence type="ECO:0000313" key="9">
    <source>
        <dbReference type="EMBL" id="ANP71673.1"/>
    </source>
</evidence>
<keyword evidence="10" id="KW-1185">Reference proteome</keyword>
<dbReference type="KEGG" id="cart:PA27867_0706"/>
<evidence type="ECO:0000256" key="3">
    <source>
        <dbReference type="ARBA" id="ARBA00022679"/>
    </source>
</evidence>
<protein>
    <recommendedName>
        <fullName evidence="11">DUF2029 domain-containing protein</fullName>
    </recommendedName>
</protein>
<evidence type="ECO:0000256" key="6">
    <source>
        <dbReference type="ARBA" id="ARBA00023136"/>
    </source>
</evidence>
<comment type="subcellular location">
    <subcellularLocation>
        <location evidence="1">Cell membrane</location>
        <topology evidence="1">Multi-pass membrane protein</topology>
    </subcellularLocation>
</comment>
<keyword evidence="6 8" id="KW-0472">Membrane</keyword>
<feature type="transmembrane region" description="Helical" evidence="8">
    <location>
        <begin position="286"/>
        <end position="307"/>
    </location>
</feature>
<feature type="transmembrane region" description="Helical" evidence="8">
    <location>
        <begin position="365"/>
        <end position="382"/>
    </location>
</feature>
<dbReference type="Proteomes" id="UP000092582">
    <property type="component" value="Chromosome 1"/>
</dbReference>
<feature type="transmembrane region" description="Helical" evidence="8">
    <location>
        <begin position="319"/>
        <end position="336"/>
    </location>
</feature>
<keyword evidence="3" id="KW-0808">Transferase</keyword>
<reference evidence="9 10" key="1">
    <citation type="submission" date="2016-06" db="EMBL/GenBank/DDBJ databases">
        <title>Genome sequencing of Cryobacterium arcticum PAMC 27867.</title>
        <authorList>
            <person name="Lee J."/>
            <person name="Kim O.-S."/>
        </authorList>
    </citation>
    <scope>NUCLEOTIDE SEQUENCE [LARGE SCALE GENOMIC DNA]</scope>
    <source>
        <strain evidence="9 10">PAMC 27867</strain>
    </source>
</reference>
<gene>
    <name evidence="9" type="ORF">PA27867_0706</name>
</gene>
<feature type="transmembrane region" description="Helical" evidence="8">
    <location>
        <begin position="137"/>
        <end position="156"/>
    </location>
</feature>
<dbReference type="Pfam" id="PF09594">
    <property type="entry name" value="GT87"/>
    <property type="match status" value="1"/>
</dbReference>
<accession>A0A1B1BGP7</accession>
<dbReference type="GO" id="GO:0005886">
    <property type="term" value="C:plasma membrane"/>
    <property type="evidence" value="ECO:0007669"/>
    <property type="project" value="UniProtKB-SubCell"/>
</dbReference>
<dbReference type="AlphaFoldDB" id="A0A1B1BGP7"/>
<feature type="transmembrane region" description="Helical" evidence="8">
    <location>
        <begin position="105"/>
        <end position="125"/>
    </location>
</feature>
<organism evidence="9 10">
    <name type="scientific">Cryobacterium arcticum</name>
    <dbReference type="NCBI Taxonomy" id="670052"/>
    <lineage>
        <taxon>Bacteria</taxon>
        <taxon>Bacillati</taxon>
        <taxon>Actinomycetota</taxon>
        <taxon>Actinomycetes</taxon>
        <taxon>Micrococcales</taxon>
        <taxon>Microbacteriaceae</taxon>
        <taxon>Cryobacterium</taxon>
    </lineage>
</organism>
<evidence type="ECO:0000256" key="8">
    <source>
        <dbReference type="SAM" id="Phobius"/>
    </source>
</evidence>
<name>A0A1B1BGP7_9MICO</name>
<dbReference type="GO" id="GO:0016758">
    <property type="term" value="F:hexosyltransferase activity"/>
    <property type="evidence" value="ECO:0007669"/>
    <property type="project" value="InterPro"/>
</dbReference>
<feature type="transmembrane region" description="Helical" evidence="8">
    <location>
        <begin position="394"/>
        <end position="413"/>
    </location>
</feature>
<dbReference type="InterPro" id="IPR018584">
    <property type="entry name" value="GT87"/>
</dbReference>
<keyword evidence="5 8" id="KW-1133">Transmembrane helix</keyword>
<dbReference type="STRING" id="670052.PA27867_0706"/>
<keyword evidence="4 8" id="KW-0812">Transmembrane</keyword>
<comment type="similarity">
    <text evidence="7">Belongs to the glycosyltransferase 87 family.</text>
</comment>